<protein>
    <submittedName>
        <fullName evidence="2">IQ calmodulin-binding motif-containing protein 1 isoform X3</fullName>
    </submittedName>
</protein>
<dbReference type="GO" id="GO:0060271">
    <property type="term" value="P:cilium assembly"/>
    <property type="evidence" value="ECO:0007669"/>
    <property type="project" value="InterPro"/>
</dbReference>
<dbReference type="FunFam" id="1.20.5.190:FF:000048">
    <property type="entry name" value="IQ motif containing B1"/>
    <property type="match status" value="1"/>
</dbReference>
<dbReference type="GO" id="GO:0005929">
    <property type="term" value="C:cilium"/>
    <property type="evidence" value="ECO:0007669"/>
    <property type="project" value="TreeGrafter"/>
</dbReference>
<dbReference type="PROSITE" id="PS50096">
    <property type="entry name" value="IQ"/>
    <property type="match status" value="1"/>
</dbReference>
<proteinExistence type="predicted"/>
<dbReference type="CTD" id="9657"/>
<evidence type="ECO:0000313" key="2">
    <source>
        <dbReference type="RefSeq" id="XP_020841567.1"/>
    </source>
</evidence>
<dbReference type="SMART" id="SM00015">
    <property type="entry name" value="IQ"/>
    <property type="match status" value="1"/>
</dbReference>
<dbReference type="InterPro" id="IPR000048">
    <property type="entry name" value="IQ_motif_EF-hand-BS"/>
</dbReference>
<dbReference type="GeneID" id="110208088"/>
<reference evidence="2" key="1">
    <citation type="submission" date="2025-08" db="UniProtKB">
        <authorList>
            <consortium name="RefSeq"/>
        </authorList>
    </citation>
    <scope>IDENTIFICATION</scope>
    <source>
        <tissue evidence="2">Spleen</tissue>
    </source>
</reference>
<dbReference type="PANTHER" id="PTHR15673:SF2">
    <property type="entry name" value="IQ CALMODULIN-BINDING MOTIF-CONTAINING PROTEIN 1"/>
    <property type="match status" value="1"/>
</dbReference>
<dbReference type="InterPro" id="IPR028765">
    <property type="entry name" value="IQCB1"/>
</dbReference>
<dbReference type="Gene3D" id="1.20.5.190">
    <property type="match status" value="1"/>
</dbReference>
<dbReference type="PANTHER" id="PTHR15673">
    <property type="entry name" value="IQ CALMODULIN-BINDING MOTIF CONTAINING PROTEIN 1"/>
    <property type="match status" value="1"/>
</dbReference>
<dbReference type="Pfam" id="PF00612">
    <property type="entry name" value="IQ"/>
    <property type="match status" value="1"/>
</dbReference>
<evidence type="ECO:0000313" key="1">
    <source>
        <dbReference type="Proteomes" id="UP000515140"/>
    </source>
</evidence>
<keyword evidence="1" id="KW-1185">Reference proteome</keyword>
<gene>
    <name evidence="2" type="primary">IQCB1</name>
</gene>
<dbReference type="RefSeq" id="XP_020841567.1">
    <property type="nucleotide sequence ID" value="XM_020985908.1"/>
</dbReference>
<dbReference type="Proteomes" id="UP000515140">
    <property type="component" value="Unplaced"/>
</dbReference>
<dbReference type="AlphaFoldDB" id="A0A6P5K9R0"/>
<organism evidence="1 2">
    <name type="scientific">Phascolarctos cinereus</name>
    <name type="common">Koala</name>
    <dbReference type="NCBI Taxonomy" id="38626"/>
    <lineage>
        <taxon>Eukaryota</taxon>
        <taxon>Metazoa</taxon>
        <taxon>Chordata</taxon>
        <taxon>Craniata</taxon>
        <taxon>Vertebrata</taxon>
        <taxon>Euteleostomi</taxon>
        <taxon>Mammalia</taxon>
        <taxon>Metatheria</taxon>
        <taxon>Diprotodontia</taxon>
        <taxon>Phascolarctidae</taxon>
        <taxon>Phascolarctos</taxon>
    </lineage>
</organism>
<sequence>MQHLLSHVVTTTRTWPDNQWEMESITVDPRVLSLAAEVAESPEQNVSVILLKLKEMLNSVPLGSSELKKIKQDIYCYDLIQYCLLVLRKDVTKIQGGWITVSQLAQILSQCCVGLEPTEDAEEFYNKLLPSAAESFLILGRRLQKYYIGAVEDEEKGEFLWHFQSMIDSLCWLLGGHIQLTKYVLQSDHFLHLLLTDDVETGSAVMTVLQTILQVKRNKREKQLLKLKKQKEEEDLRLQLQLQRQRAMRISREHQLNLLEIVHPGRVGKHIQEMEEKSALIIQKHWRGYRERKNFHQQKQSLKEYKAAVFLQRAALKFLRKCQKKKKMSYSWQGLPELTDARRMELKQHVDNYIKQHSGSEMSDVASRELHTQAQERLGHYFLGRALEERAQQRREALQAQISTNIEQLMSAPHLKEITGQEPELFISRSRPVATRAKQAHLATLIEGQAPWWKKLGNEVEDEEVIPKEALNIDLGTLFIGGSKSP</sequence>
<accession>A0A6P5K9R0</accession>
<dbReference type="GO" id="GO:0005516">
    <property type="term" value="F:calmodulin binding"/>
    <property type="evidence" value="ECO:0007669"/>
    <property type="project" value="InterPro"/>
</dbReference>
<name>A0A6P5K9R0_PHACI</name>